<proteinExistence type="predicted"/>
<accession>A0A553BP28</accession>
<keyword evidence="1" id="KW-0812">Transmembrane</keyword>
<evidence type="ECO:0000313" key="5">
    <source>
        <dbReference type="Proteomes" id="UP000318669"/>
    </source>
</evidence>
<feature type="transmembrane region" description="Helical" evidence="1">
    <location>
        <begin position="102"/>
        <end position="119"/>
    </location>
</feature>
<keyword evidence="1" id="KW-0472">Membrane</keyword>
<feature type="transmembrane region" description="Helical" evidence="1">
    <location>
        <begin position="65"/>
        <end position="82"/>
    </location>
</feature>
<protein>
    <submittedName>
        <fullName evidence="3">Uncharacterized protein</fullName>
    </submittedName>
</protein>
<dbReference type="AlphaFoldDB" id="A0A553BP28"/>
<dbReference type="RefSeq" id="WP_143386078.1">
    <property type="nucleotide sequence ID" value="NZ_VJZL01000012.1"/>
</dbReference>
<evidence type="ECO:0000313" key="3">
    <source>
        <dbReference type="EMBL" id="TRX10002.1"/>
    </source>
</evidence>
<keyword evidence="4" id="KW-1185">Reference proteome</keyword>
<dbReference type="EMBL" id="VJZN01000035">
    <property type="protein sequence ID" value="TRX03283.1"/>
    <property type="molecule type" value="Genomic_DNA"/>
</dbReference>
<evidence type="ECO:0000256" key="1">
    <source>
        <dbReference type="SAM" id="Phobius"/>
    </source>
</evidence>
<dbReference type="EMBL" id="VJZL01000012">
    <property type="protein sequence ID" value="TRX10002.1"/>
    <property type="molecule type" value="Genomic_DNA"/>
</dbReference>
<dbReference type="Proteomes" id="UP000318528">
    <property type="component" value="Unassembled WGS sequence"/>
</dbReference>
<dbReference type="Proteomes" id="UP000318669">
    <property type="component" value="Unassembled WGS sequence"/>
</dbReference>
<organism evidence="3 5">
    <name type="scientific">Flavobacterium gawalongense</name>
    <dbReference type="NCBI Taxonomy" id="2594432"/>
    <lineage>
        <taxon>Bacteria</taxon>
        <taxon>Pseudomonadati</taxon>
        <taxon>Bacteroidota</taxon>
        <taxon>Flavobacteriia</taxon>
        <taxon>Flavobacteriales</taxon>
        <taxon>Flavobacteriaceae</taxon>
        <taxon>Flavobacterium</taxon>
    </lineage>
</organism>
<keyword evidence="1" id="KW-1133">Transmembrane helix</keyword>
<sequence>MVFLWKKVEKQSKNQVKPAGQEECIAMTFSLRSYPNGTNEKLNSAWFWETAVHVSHKMVCRRTTMLNDFVCALMGLFSLVVGFNSSIPEFNFFAEAKRNKKYIEPFLILNFLILNAIFCESIYKNALGFMVILYFIPAIFFEIR</sequence>
<evidence type="ECO:0000313" key="2">
    <source>
        <dbReference type="EMBL" id="TRX03283.1"/>
    </source>
</evidence>
<comment type="caution">
    <text evidence="3">The sequence shown here is derived from an EMBL/GenBank/DDBJ whole genome shotgun (WGS) entry which is preliminary data.</text>
</comment>
<gene>
    <name evidence="3" type="ORF">FNW11_08830</name>
    <name evidence="2" type="ORF">FNW12_15450</name>
</gene>
<evidence type="ECO:0000313" key="4">
    <source>
        <dbReference type="Proteomes" id="UP000318528"/>
    </source>
</evidence>
<name>A0A553BP28_9FLAO</name>
<feature type="transmembrane region" description="Helical" evidence="1">
    <location>
        <begin position="126"/>
        <end position="143"/>
    </location>
</feature>
<reference evidence="4 5" key="1">
    <citation type="submission" date="2019-07" db="EMBL/GenBank/DDBJ databases">
        <title>Novel species of Flavobacterium.</title>
        <authorList>
            <person name="Liu Q."/>
            <person name="Xin Y.-H."/>
        </authorList>
    </citation>
    <scope>NUCLEOTIDE SEQUENCE [LARGE SCALE GENOMIC DNA]</scope>
    <source>
        <strain evidence="2 4">GSP39</strain>
        <strain evidence="3 5">GSR22</strain>
    </source>
</reference>